<reference evidence="1 2" key="1">
    <citation type="journal article" date="2023" name="Science">
        <title>Complex scaffold remodeling in plant triterpene biosynthesis.</title>
        <authorList>
            <person name="De La Pena R."/>
            <person name="Hodgson H."/>
            <person name="Liu J.C."/>
            <person name="Stephenson M.J."/>
            <person name="Martin A.C."/>
            <person name="Owen C."/>
            <person name="Harkess A."/>
            <person name="Leebens-Mack J."/>
            <person name="Jimenez L.E."/>
            <person name="Osbourn A."/>
            <person name="Sattely E.S."/>
        </authorList>
    </citation>
    <scope>NUCLEOTIDE SEQUENCE [LARGE SCALE GENOMIC DNA]</scope>
    <source>
        <strain evidence="2">cv. JPN11</strain>
        <tissue evidence="1">Leaf</tissue>
    </source>
</reference>
<accession>A0ACC1X796</accession>
<keyword evidence="2" id="KW-1185">Reference proteome</keyword>
<organism evidence="1 2">
    <name type="scientific">Melia azedarach</name>
    <name type="common">Chinaberry tree</name>
    <dbReference type="NCBI Taxonomy" id="155640"/>
    <lineage>
        <taxon>Eukaryota</taxon>
        <taxon>Viridiplantae</taxon>
        <taxon>Streptophyta</taxon>
        <taxon>Embryophyta</taxon>
        <taxon>Tracheophyta</taxon>
        <taxon>Spermatophyta</taxon>
        <taxon>Magnoliopsida</taxon>
        <taxon>eudicotyledons</taxon>
        <taxon>Gunneridae</taxon>
        <taxon>Pentapetalae</taxon>
        <taxon>rosids</taxon>
        <taxon>malvids</taxon>
        <taxon>Sapindales</taxon>
        <taxon>Meliaceae</taxon>
        <taxon>Melia</taxon>
    </lineage>
</organism>
<proteinExistence type="predicted"/>
<protein>
    <submittedName>
        <fullName evidence="1">E3 ubiquitin-protein ligase</fullName>
    </submittedName>
</protein>
<evidence type="ECO:0000313" key="1">
    <source>
        <dbReference type="EMBL" id="KAJ4706978.1"/>
    </source>
</evidence>
<evidence type="ECO:0000313" key="2">
    <source>
        <dbReference type="Proteomes" id="UP001164539"/>
    </source>
</evidence>
<comment type="caution">
    <text evidence="1">The sequence shown here is derived from an EMBL/GenBank/DDBJ whole genome shotgun (WGS) entry which is preliminary data.</text>
</comment>
<dbReference type="EMBL" id="CM051404">
    <property type="protein sequence ID" value="KAJ4706978.1"/>
    <property type="molecule type" value="Genomic_DNA"/>
</dbReference>
<sequence>MAKIPSASSLKRQRTNDEDKNASFTWTISDQEVFECGICYEALRIPVYQCRNGHIACDSCRIKLIGRKCPTCRQFFFICRNRAIEKVIELLQVKCNYAPYGCQETMAYSKKHQHEKTCQHSPCFCPCLGCNFAGLSDQLYQHLRTDHNGSLVDFKYDERLNINLNVNEGHHYFREESSGGQYFLDNRRTGELGNIVSIDHIGASKEAEFRYQISVSSKKTVLTFKYTRHGNGLDDDGRIKGYFFMPSELFGSNGRCNLEIYIYK</sequence>
<name>A0ACC1X796_MELAZ</name>
<dbReference type="Proteomes" id="UP001164539">
    <property type="component" value="Chromosome 11"/>
</dbReference>
<gene>
    <name evidence="1" type="ORF">OWV82_020559</name>
</gene>